<dbReference type="Proteomes" id="UP001500689">
    <property type="component" value="Unassembled WGS sequence"/>
</dbReference>
<gene>
    <name evidence="2" type="ORF">GCM10022222_12510</name>
</gene>
<evidence type="ECO:0000256" key="1">
    <source>
        <dbReference type="ARBA" id="ARBA00010617"/>
    </source>
</evidence>
<dbReference type="Gene3D" id="1.10.630.10">
    <property type="entry name" value="Cytochrome P450"/>
    <property type="match status" value="1"/>
</dbReference>
<dbReference type="InterPro" id="IPR036396">
    <property type="entry name" value="Cyt_P450_sf"/>
</dbReference>
<protein>
    <submittedName>
        <fullName evidence="2">Cytochrome P450</fullName>
    </submittedName>
</protein>
<reference evidence="3" key="1">
    <citation type="journal article" date="2019" name="Int. J. Syst. Evol. Microbiol.">
        <title>The Global Catalogue of Microorganisms (GCM) 10K type strain sequencing project: providing services to taxonomists for standard genome sequencing and annotation.</title>
        <authorList>
            <consortium name="The Broad Institute Genomics Platform"/>
            <consortium name="The Broad Institute Genome Sequencing Center for Infectious Disease"/>
            <person name="Wu L."/>
            <person name="Ma J."/>
        </authorList>
    </citation>
    <scope>NUCLEOTIDE SEQUENCE [LARGE SCALE GENOMIC DNA]</scope>
    <source>
        <strain evidence="3">JCM 16898</strain>
    </source>
</reference>
<dbReference type="PANTHER" id="PTHR46696">
    <property type="entry name" value="P450, PUTATIVE (EUROFUNG)-RELATED"/>
    <property type="match status" value="1"/>
</dbReference>
<dbReference type="Pfam" id="PF00067">
    <property type="entry name" value="p450"/>
    <property type="match status" value="1"/>
</dbReference>
<evidence type="ECO:0000313" key="2">
    <source>
        <dbReference type="EMBL" id="GAA3530970.1"/>
    </source>
</evidence>
<proteinExistence type="inferred from homology"/>
<evidence type="ECO:0000313" key="3">
    <source>
        <dbReference type="Proteomes" id="UP001500689"/>
    </source>
</evidence>
<comment type="caution">
    <text evidence="2">The sequence shown here is derived from an EMBL/GenBank/DDBJ whole genome shotgun (WGS) entry which is preliminary data.</text>
</comment>
<accession>A0ABP6V8J8</accession>
<name>A0ABP6V8J8_9PSEU</name>
<comment type="similarity">
    <text evidence="1">Belongs to the cytochrome P450 family.</text>
</comment>
<dbReference type="EMBL" id="BAAAZN010000002">
    <property type="protein sequence ID" value="GAA3530970.1"/>
    <property type="molecule type" value="Genomic_DNA"/>
</dbReference>
<sequence>MLYWAIERVAVGITADPVQEAAVAAPLLPAGFDFTDPDLYASRLPLAEFAELRRTAPVWWNPQPHNTAGFKDDGYWVVTRHEDVKEVSRDSDLYSSWEKTAIIRFDDQMTPESLDANRLVLLNMDAPQHTKLRRIVSKGFTPRSIAKLEDTLRERAERIVSEARKKGSGDFVTDVACELPLQAIAELIGVPQEDRLKIFDWSNQMVSYDDPEYEVEPLTASAEIVGYAWNMAEERRRCPMDDIVTKLVQADVDGESLGSDEFGFFVILLAVAGNETTRNAITHGMKAFLDHPDQWELYKQQRPKTAPDEIVRWATPVVAFQRTATRDTELGGAQIRAGDRVGMFYSSANFDPEVFDEPGRFDVLREDNPHVGFGGTGSHYCIGANLARLEIDLIFNAIADVMPGITEAAAPERLRSSWLNGIKHYQVRYA</sequence>
<dbReference type="InterPro" id="IPR001128">
    <property type="entry name" value="Cyt_P450"/>
</dbReference>
<dbReference type="PANTHER" id="PTHR46696:SF4">
    <property type="entry name" value="BIOTIN BIOSYNTHESIS CYTOCHROME P450"/>
    <property type="match status" value="1"/>
</dbReference>
<organism evidence="2 3">
    <name type="scientific">Amycolatopsis ultiminotia</name>
    <dbReference type="NCBI Taxonomy" id="543629"/>
    <lineage>
        <taxon>Bacteria</taxon>
        <taxon>Bacillati</taxon>
        <taxon>Actinomycetota</taxon>
        <taxon>Actinomycetes</taxon>
        <taxon>Pseudonocardiales</taxon>
        <taxon>Pseudonocardiaceae</taxon>
        <taxon>Amycolatopsis</taxon>
    </lineage>
</organism>
<dbReference type="InterPro" id="IPR002397">
    <property type="entry name" value="Cyt_P450_B"/>
</dbReference>
<dbReference type="CDD" id="cd11033">
    <property type="entry name" value="CYP142-like"/>
    <property type="match status" value="1"/>
</dbReference>
<keyword evidence="3" id="KW-1185">Reference proteome</keyword>
<dbReference type="PRINTS" id="PR00359">
    <property type="entry name" value="BP450"/>
</dbReference>
<dbReference type="SUPFAM" id="SSF48264">
    <property type="entry name" value="Cytochrome P450"/>
    <property type="match status" value="1"/>
</dbReference>